<dbReference type="EMBL" id="ABCK01000014">
    <property type="protein sequence ID" value="EDM26727.1"/>
    <property type="molecule type" value="Genomic_DNA"/>
</dbReference>
<dbReference type="STRING" id="313628.LNTAR_18810"/>
<dbReference type="RefSeq" id="WP_007279505.1">
    <property type="nucleotide sequence ID" value="NZ_ABCK01000014.1"/>
</dbReference>
<proteinExistence type="inferred from homology"/>
<comment type="similarity">
    <text evidence="1">Belongs to the nitroreductase family.</text>
</comment>
<reference evidence="4 5" key="1">
    <citation type="journal article" date="2010" name="J. Bacteriol.">
        <title>Genome sequence of Lentisphaera araneosa HTCC2155T, the type species of the order Lentisphaerales in the phylum Lentisphaerae.</title>
        <authorList>
            <person name="Thrash J.C."/>
            <person name="Cho J.C."/>
            <person name="Vergin K.L."/>
            <person name="Morris R.M."/>
            <person name="Giovannoni S.J."/>
        </authorList>
    </citation>
    <scope>NUCLEOTIDE SEQUENCE [LARGE SCALE GENOMIC DNA]</scope>
    <source>
        <strain evidence="4 5">HTCC2155</strain>
    </source>
</reference>
<dbReference type="Gene3D" id="3.40.109.10">
    <property type="entry name" value="NADH Oxidase"/>
    <property type="match status" value="1"/>
</dbReference>
<comment type="caution">
    <text evidence="4">The sequence shown here is derived from an EMBL/GenBank/DDBJ whole genome shotgun (WGS) entry which is preliminary data.</text>
</comment>
<sequence>MDLINAINRRRSARKFLPRSPEKDQILPIMEAARFAHSIANRQVLRYMVCLNKAKSLRISDFVNLNTTHQNLHENEENTSAPAYIICAGPEGESPNLYADVGTAFQNMSLAAMTEKLSMCFVTEFDSAQITKEFELPPGFKILAIFAIGTAAESSVAYNAESLPEHIENASDSRIIQIPKLRASQITTWIE</sequence>
<evidence type="ECO:0000259" key="3">
    <source>
        <dbReference type="Pfam" id="PF00881"/>
    </source>
</evidence>
<dbReference type="PANTHER" id="PTHR43673:SF10">
    <property type="entry name" value="NADH DEHYDROGENASE_NAD(P)H NITROREDUCTASE XCC3605-RELATED"/>
    <property type="match status" value="1"/>
</dbReference>
<dbReference type="SUPFAM" id="SSF55469">
    <property type="entry name" value="FMN-dependent nitroreductase-like"/>
    <property type="match status" value="1"/>
</dbReference>
<dbReference type="AlphaFoldDB" id="A6DNR8"/>
<feature type="domain" description="Nitroreductase" evidence="3">
    <location>
        <begin position="7"/>
        <end position="149"/>
    </location>
</feature>
<organism evidence="4 5">
    <name type="scientific">Lentisphaera araneosa HTCC2155</name>
    <dbReference type="NCBI Taxonomy" id="313628"/>
    <lineage>
        <taxon>Bacteria</taxon>
        <taxon>Pseudomonadati</taxon>
        <taxon>Lentisphaerota</taxon>
        <taxon>Lentisphaeria</taxon>
        <taxon>Lentisphaerales</taxon>
        <taxon>Lentisphaeraceae</taxon>
        <taxon>Lentisphaera</taxon>
    </lineage>
</organism>
<evidence type="ECO:0000313" key="4">
    <source>
        <dbReference type="EMBL" id="EDM26727.1"/>
    </source>
</evidence>
<dbReference type="InterPro" id="IPR029479">
    <property type="entry name" value="Nitroreductase"/>
</dbReference>
<dbReference type="InterPro" id="IPR000415">
    <property type="entry name" value="Nitroreductase-like"/>
</dbReference>
<gene>
    <name evidence="4" type="ORF">LNTAR_18810</name>
</gene>
<dbReference type="Proteomes" id="UP000004947">
    <property type="component" value="Unassembled WGS sequence"/>
</dbReference>
<evidence type="ECO:0000256" key="1">
    <source>
        <dbReference type="ARBA" id="ARBA00007118"/>
    </source>
</evidence>
<dbReference type="eggNOG" id="COG0778">
    <property type="taxonomic scope" value="Bacteria"/>
</dbReference>
<dbReference type="PANTHER" id="PTHR43673">
    <property type="entry name" value="NAD(P)H NITROREDUCTASE YDGI-RELATED"/>
    <property type="match status" value="1"/>
</dbReference>
<keyword evidence="2" id="KW-0560">Oxidoreductase</keyword>
<dbReference type="Pfam" id="PF00881">
    <property type="entry name" value="Nitroreductase"/>
    <property type="match status" value="1"/>
</dbReference>
<evidence type="ECO:0000256" key="2">
    <source>
        <dbReference type="ARBA" id="ARBA00023002"/>
    </source>
</evidence>
<dbReference type="OrthoDB" id="9798230at2"/>
<name>A6DNR8_9BACT</name>
<accession>A6DNR8</accession>
<keyword evidence="5" id="KW-1185">Reference proteome</keyword>
<dbReference type="GO" id="GO:0016491">
    <property type="term" value="F:oxidoreductase activity"/>
    <property type="evidence" value="ECO:0007669"/>
    <property type="project" value="UniProtKB-KW"/>
</dbReference>
<protein>
    <submittedName>
        <fullName evidence="4">Nitroreductase family protein</fullName>
    </submittedName>
</protein>
<evidence type="ECO:0000313" key="5">
    <source>
        <dbReference type="Proteomes" id="UP000004947"/>
    </source>
</evidence>